<gene>
    <name evidence="7" type="ORF">D8I35_15660</name>
</gene>
<sequence length="455" mass="49621">MHNKRSFIKTAVASMLAWATGLVRADETDADGAAITSPRLAQLQRQFTAAQGEDARSNVIAQFWAEVAAQGGSPLVERQANNQSAAVLVTFLWREAADQNTAAQEVRLLAPVRQHNTAVLRTLGNTGLRFYTAVLPPGVKMGYQLAAGPKLPKGERRALREWMRMHASQDVLNPNIWPPPPNGEGVSGTTYSVMRLPGAPPDALPPQRHAPKGSLQHYRLHSEVLGNVRDVAIYLPARQHLATAEPLNLLILFDGQEYVERASAPTVLDQLIESRAVPPTAAVLIGNVNRARELAPNMLFAHFMAQELLPWLHAQVDNVTHDPAQVVVAGSSLGGLASSWVAWQHPELFGNVLSMSGSYWWSPAEAAAASTGWMTQQFATQPRKPIRFYLDVGVLERGADGGPGLLEDNRRLRDVLAQRGYALTYHESPGGHDYLIWQDVLATALPQLLGEMLAS</sequence>
<comment type="caution">
    <text evidence="7">The sequence shown here is derived from an EMBL/GenBank/DDBJ whole genome shotgun (WGS) entry which is preliminary data.</text>
</comment>
<protein>
    <submittedName>
        <fullName evidence="7">DUF3327 domain-containing protein</fullName>
    </submittedName>
</protein>
<evidence type="ECO:0000313" key="8">
    <source>
        <dbReference type="Proteomes" id="UP000278006"/>
    </source>
</evidence>
<dbReference type="InterPro" id="IPR021764">
    <property type="entry name" value="Enterochelin_esterase_N"/>
</dbReference>
<feature type="domain" description="Enterochelin esterase N-terminal" evidence="6">
    <location>
        <begin position="89"/>
        <end position="202"/>
    </location>
</feature>
<organism evidence="7 8">
    <name type="scientific">Corticibacter populi</name>
    <dbReference type="NCBI Taxonomy" id="1550736"/>
    <lineage>
        <taxon>Bacteria</taxon>
        <taxon>Pseudomonadati</taxon>
        <taxon>Pseudomonadota</taxon>
        <taxon>Betaproteobacteria</taxon>
        <taxon>Burkholderiales</taxon>
        <taxon>Comamonadaceae</taxon>
        <taxon>Corticibacter</taxon>
    </lineage>
</organism>
<name>A0A3M6QMA8_9BURK</name>
<dbReference type="GO" id="GO:0005506">
    <property type="term" value="F:iron ion binding"/>
    <property type="evidence" value="ECO:0007669"/>
    <property type="project" value="InterPro"/>
</dbReference>
<dbReference type="InterPro" id="IPR014756">
    <property type="entry name" value="Ig_E-set"/>
</dbReference>
<dbReference type="Pfam" id="PF11806">
    <property type="entry name" value="Enterochelin_N"/>
    <property type="match status" value="1"/>
</dbReference>
<dbReference type="InterPro" id="IPR000801">
    <property type="entry name" value="Esterase-like"/>
</dbReference>
<dbReference type="GO" id="GO:0006826">
    <property type="term" value="P:iron ion transport"/>
    <property type="evidence" value="ECO:0007669"/>
    <property type="project" value="InterPro"/>
</dbReference>
<dbReference type="InterPro" id="IPR029058">
    <property type="entry name" value="AB_hydrolase_fold"/>
</dbReference>
<dbReference type="AlphaFoldDB" id="A0A3M6QMA8"/>
<evidence type="ECO:0000313" key="7">
    <source>
        <dbReference type="EMBL" id="RMX04228.1"/>
    </source>
</evidence>
<keyword evidence="8" id="KW-1185">Reference proteome</keyword>
<dbReference type="OrthoDB" id="9775130at2"/>
<dbReference type="Pfam" id="PF00756">
    <property type="entry name" value="Esterase"/>
    <property type="match status" value="1"/>
</dbReference>
<reference evidence="7 8" key="1">
    <citation type="submission" date="2018-10" db="EMBL/GenBank/DDBJ databases">
        <title>Draft genome of Cortibacter populi DSM10536.</title>
        <authorList>
            <person name="Bernier A.-M."/>
            <person name="Bernard K."/>
        </authorList>
    </citation>
    <scope>NUCLEOTIDE SEQUENCE [LARGE SCALE GENOMIC DNA]</scope>
    <source>
        <strain evidence="7 8">DSM 105136</strain>
    </source>
</reference>
<dbReference type="SUPFAM" id="SSF81296">
    <property type="entry name" value="E set domains"/>
    <property type="match status" value="1"/>
</dbReference>
<dbReference type="RefSeq" id="WP_122231007.1">
    <property type="nucleotide sequence ID" value="NZ_RDQO01000005.1"/>
</dbReference>
<proteinExistence type="inferred from homology"/>
<evidence type="ECO:0000256" key="2">
    <source>
        <dbReference type="ARBA" id="ARBA00022490"/>
    </source>
</evidence>
<dbReference type="InterPro" id="IPR013783">
    <property type="entry name" value="Ig-like_fold"/>
</dbReference>
<keyword evidence="5" id="KW-0732">Signal</keyword>
<feature type="chain" id="PRO_5018034582" evidence="5">
    <location>
        <begin position="26"/>
        <end position="455"/>
    </location>
</feature>
<accession>A0A3M6QMA8</accession>
<dbReference type="EMBL" id="RDQO01000005">
    <property type="protein sequence ID" value="RMX04228.1"/>
    <property type="molecule type" value="Genomic_DNA"/>
</dbReference>
<evidence type="ECO:0000256" key="1">
    <source>
        <dbReference type="ARBA" id="ARBA00004496"/>
    </source>
</evidence>
<dbReference type="SUPFAM" id="SSF53474">
    <property type="entry name" value="alpha/beta-Hydrolases"/>
    <property type="match status" value="1"/>
</dbReference>
<keyword evidence="2" id="KW-0963">Cytoplasm</keyword>
<dbReference type="InterPro" id="IPR050583">
    <property type="entry name" value="Mycobacterial_A85_antigen"/>
</dbReference>
<feature type="signal peptide" evidence="5">
    <location>
        <begin position="1"/>
        <end position="25"/>
    </location>
</feature>
<dbReference type="PANTHER" id="PTHR48098:SF3">
    <property type="entry name" value="IRON(III) ENTEROBACTIN ESTERASE"/>
    <property type="match status" value="1"/>
</dbReference>
<evidence type="ECO:0000256" key="3">
    <source>
        <dbReference type="ARBA" id="ARBA00022801"/>
    </source>
</evidence>
<dbReference type="GO" id="GO:0008849">
    <property type="term" value="F:enterochelin esterase activity"/>
    <property type="evidence" value="ECO:0007669"/>
    <property type="project" value="InterPro"/>
</dbReference>
<comment type="similarity">
    <text evidence="4">Belongs to the Fes family.</text>
</comment>
<dbReference type="Proteomes" id="UP000278006">
    <property type="component" value="Unassembled WGS sequence"/>
</dbReference>
<evidence type="ECO:0000256" key="4">
    <source>
        <dbReference type="ARBA" id="ARBA00024201"/>
    </source>
</evidence>
<dbReference type="Gene3D" id="2.60.40.10">
    <property type="entry name" value="Immunoglobulins"/>
    <property type="match status" value="1"/>
</dbReference>
<evidence type="ECO:0000259" key="6">
    <source>
        <dbReference type="Pfam" id="PF11806"/>
    </source>
</evidence>
<dbReference type="GO" id="GO:0005737">
    <property type="term" value="C:cytoplasm"/>
    <property type="evidence" value="ECO:0007669"/>
    <property type="project" value="UniProtKB-SubCell"/>
</dbReference>
<evidence type="ECO:0000256" key="5">
    <source>
        <dbReference type="SAM" id="SignalP"/>
    </source>
</evidence>
<dbReference type="Gene3D" id="3.40.50.1820">
    <property type="entry name" value="alpha/beta hydrolase"/>
    <property type="match status" value="1"/>
</dbReference>
<dbReference type="PANTHER" id="PTHR48098">
    <property type="entry name" value="ENTEROCHELIN ESTERASE-RELATED"/>
    <property type="match status" value="1"/>
</dbReference>
<comment type="subcellular location">
    <subcellularLocation>
        <location evidence="1">Cytoplasm</location>
    </subcellularLocation>
</comment>
<keyword evidence="3" id="KW-0378">Hydrolase</keyword>